<feature type="transmembrane region" description="Helical" evidence="2">
    <location>
        <begin position="474"/>
        <end position="498"/>
    </location>
</feature>
<keyword evidence="2" id="KW-0472">Membrane</keyword>
<keyword evidence="2" id="KW-0812">Transmembrane</keyword>
<reference evidence="3" key="1">
    <citation type="submission" date="2023-03" db="EMBL/GenBank/DDBJ databases">
        <title>Massive genome expansion in bonnet fungi (Mycena s.s.) driven by repeated elements and novel gene families across ecological guilds.</title>
        <authorList>
            <consortium name="Lawrence Berkeley National Laboratory"/>
            <person name="Harder C.B."/>
            <person name="Miyauchi S."/>
            <person name="Viragh M."/>
            <person name="Kuo A."/>
            <person name="Thoen E."/>
            <person name="Andreopoulos B."/>
            <person name="Lu D."/>
            <person name="Skrede I."/>
            <person name="Drula E."/>
            <person name="Henrissat B."/>
            <person name="Morin E."/>
            <person name="Kohler A."/>
            <person name="Barry K."/>
            <person name="LaButti K."/>
            <person name="Morin E."/>
            <person name="Salamov A."/>
            <person name="Lipzen A."/>
            <person name="Mereny Z."/>
            <person name="Hegedus B."/>
            <person name="Baldrian P."/>
            <person name="Stursova M."/>
            <person name="Weitz H."/>
            <person name="Taylor A."/>
            <person name="Grigoriev I.V."/>
            <person name="Nagy L.G."/>
            <person name="Martin F."/>
            <person name="Kauserud H."/>
        </authorList>
    </citation>
    <scope>NUCLEOTIDE SEQUENCE</scope>
    <source>
        <strain evidence="3">9144</strain>
    </source>
</reference>
<name>A0AAD6YGZ3_9AGAR</name>
<keyword evidence="1" id="KW-0175">Coiled coil</keyword>
<feature type="transmembrane region" description="Helical" evidence="2">
    <location>
        <begin position="281"/>
        <end position="301"/>
    </location>
</feature>
<evidence type="ECO:0000313" key="4">
    <source>
        <dbReference type="Proteomes" id="UP001219525"/>
    </source>
</evidence>
<accession>A0AAD6YGZ3</accession>
<feature type="transmembrane region" description="Helical" evidence="2">
    <location>
        <begin position="594"/>
        <end position="613"/>
    </location>
</feature>
<dbReference type="AlphaFoldDB" id="A0AAD6YGZ3"/>
<dbReference type="InterPro" id="IPR010640">
    <property type="entry name" value="Low_temperature_requirement_A"/>
</dbReference>
<feature type="transmembrane region" description="Helical" evidence="2">
    <location>
        <begin position="411"/>
        <end position="431"/>
    </location>
</feature>
<dbReference type="Pfam" id="PF06772">
    <property type="entry name" value="LtrA"/>
    <property type="match status" value="1"/>
</dbReference>
<feature type="transmembrane region" description="Helical" evidence="2">
    <location>
        <begin position="307"/>
        <end position="328"/>
    </location>
</feature>
<feature type="transmembrane region" description="Helical" evidence="2">
    <location>
        <begin position="251"/>
        <end position="274"/>
    </location>
</feature>
<dbReference type="EMBL" id="JARJCW010000015">
    <property type="protein sequence ID" value="KAJ7216594.1"/>
    <property type="molecule type" value="Genomic_DNA"/>
</dbReference>
<keyword evidence="2" id="KW-1133">Transmembrane helix</keyword>
<comment type="caution">
    <text evidence="3">The sequence shown here is derived from an EMBL/GenBank/DDBJ whole genome shotgun (WGS) entry which is preliminary data.</text>
</comment>
<feature type="transmembrane region" description="Helical" evidence="2">
    <location>
        <begin position="518"/>
        <end position="537"/>
    </location>
</feature>
<protein>
    <submittedName>
        <fullName evidence="3">Uncharacterized protein</fullName>
    </submittedName>
</protein>
<proteinExistence type="predicted"/>
<feature type="transmembrane region" description="Helical" evidence="2">
    <location>
        <begin position="443"/>
        <end position="462"/>
    </location>
</feature>
<keyword evidence="4" id="KW-1185">Reference proteome</keyword>
<evidence type="ECO:0000256" key="1">
    <source>
        <dbReference type="SAM" id="Coils"/>
    </source>
</evidence>
<evidence type="ECO:0000313" key="3">
    <source>
        <dbReference type="EMBL" id="KAJ7216594.1"/>
    </source>
</evidence>
<organism evidence="3 4">
    <name type="scientific">Mycena pura</name>
    <dbReference type="NCBI Taxonomy" id="153505"/>
    <lineage>
        <taxon>Eukaryota</taxon>
        <taxon>Fungi</taxon>
        <taxon>Dikarya</taxon>
        <taxon>Basidiomycota</taxon>
        <taxon>Agaricomycotina</taxon>
        <taxon>Agaricomycetes</taxon>
        <taxon>Agaricomycetidae</taxon>
        <taxon>Agaricales</taxon>
        <taxon>Marasmiineae</taxon>
        <taxon>Mycenaceae</taxon>
        <taxon>Mycena</taxon>
    </lineage>
</organism>
<feature type="coiled-coil region" evidence="1">
    <location>
        <begin position="31"/>
        <end position="65"/>
    </location>
</feature>
<evidence type="ECO:0000256" key="2">
    <source>
        <dbReference type="SAM" id="Phobius"/>
    </source>
</evidence>
<dbReference type="PANTHER" id="PTHR36840">
    <property type="entry name" value="BLL5714 PROTEIN"/>
    <property type="match status" value="1"/>
</dbReference>
<dbReference type="PANTHER" id="PTHR36840:SF1">
    <property type="entry name" value="BLL5714 PROTEIN"/>
    <property type="match status" value="1"/>
</dbReference>
<sequence>MDVLEELVRSSDPNDAGNRYVGTDSDLRRRIGALESDLKTARLATEEAEAQLESTRTELKKAERGHHAARNLASYGHTDGIIFVEPEDLDQSVIYRLAKGKGTRASVCRFMVRYNIDQFLQRPVLHQWMQNGRLYREAHDLQSSRFELFFDLLFVGMVHQIAEAAAEQPTGTGFAKYVLTFAPAFSIWSDVRDMANQYANDDVTQRAYILWIMMLLVGYSNNASAIEFGKKLDDGGDGSGFTTESLRSMQWTLGFFVVAKLSGALLSLVYSAFLPLSRRPLMIRAINPAVLAILFFVAIFTPLHVTIALVAIGIVMDLFLRVLGVLLLKTVEILGKKYDMRRRLCHSISPGAEKSIIADQATFEGIRTVNSSTTAVDEEAPLGDLRICQSMAAREQIRWPAINIEHHIERLGAFVTVVLGEMVVNVFFATSGPAGLSMESGRALLSLMIAFNFNWMYFGSPASKHFVHAIRRHWFAGFLFTNLHLPLCMSLLLASSAINRLVTSALIETEPGGGGLKWFFGAGLGVSLLVMASIGVLHRNLDTLDGITAREHQQQTNKVPLPRTTVSRRVVLGTRYVAGLAMILVPLAEGLTSIQFLSVYVGITVFLIVEETFARIERRDLELDREDDLE</sequence>
<gene>
    <name evidence="3" type="ORF">GGX14DRAFT_696352</name>
</gene>
<dbReference type="Proteomes" id="UP001219525">
    <property type="component" value="Unassembled WGS sequence"/>
</dbReference>
<feature type="transmembrane region" description="Helical" evidence="2">
    <location>
        <begin position="570"/>
        <end position="588"/>
    </location>
</feature>